<dbReference type="RefSeq" id="WP_101517322.1">
    <property type="nucleotide sequence ID" value="NZ_PKUS01000002.1"/>
</dbReference>
<accession>A0A2N5X7E8</accession>
<dbReference type="Proteomes" id="UP000235005">
    <property type="component" value="Unassembled WGS sequence"/>
</dbReference>
<keyword evidence="2" id="KW-0812">Transmembrane</keyword>
<protein>
    <recommendedName>
        <fullName evidence="5">Type II secretion system protein GspC N-terminal domain-containing protein</fullName>
    </recommendedName>
</protein>
<evidence type="ECO:0000313" key="4">
    <source>
        <dbReference type="Proteomes" id="UP000235005"/>
    </source>
</evidence>
<evidence type="ECO:0000313" key="3">
    <source>
        <dbReference type="EMBL" id="PLW70413.1"/>
    </source>
</evidence>
<dbReference type="EMBL" id="PKUS01000002">
    <property type="protein sequence ID" value="PLW70413.1"/>
    <property type="molecule type" value="Genomic_DNA"/>
</dbReference>
<dbReference type="Gene3D" id="2.30.30.830">
    <property type="match status" value="1"/>
</dbReference>
<feature type="transmembrane region" description="Helical" evidence="2">
    <location>
        <begin position="20"/>
        <end position="40"/>
    </location>
</feature>
<dbReference type="AlphaFoldDB" id="A0A2N5X7E8"/>
<organism evidence="3 4">
    <name type="scientific">Pseudohalioglobus lutimaris</name>
    <dbReference type="NCBI Taxonomy" id="1737061"/>
    <lineage>
        <taxon>Bacteria</taxon>
        <taxon>Pseudomonadati</taxon>
        <taxon>Pseudomonadota</taxon>
        <taxon>Gammaproteobacteria</taxon>
        <taxon>Cellvibrionales</taxon>
        <taxon>Halieaceae</taxon>
        <taxon>Pseudohalioglobus</taxon>
    </lineage>
</organism>
<reference evidence="3 4" key="1">
    <citation type="submission" date="2018-01" db="EMBL/GenBank/DDBJ databases">
        <title>The draft genome sequence of Halioglobus lutimaris HF004.</title>
        <authorList>
            <person name="Du Z.-J."/>
            <person name="Shi M.-J."/>
        </authorList>
    </citation>
    <scope>NUCLEOTIDE SEQUENCE [LARGE SCALE GENOMIC DNA]</scope>
    <source>
        <strain evidence="3 4">HF004</strain>
    </source>
</reference>
<name>A0A2N5X7E8_9GAMM</name>
<comment type="caution">
    <text evidence="3">The sequence shown here is derived from an EMBL/GenBank/DDBJ whole genome shotgun (WGS) entry which is preliminary data.</text>
</comment>
<sequence>MSFLQRYQRQLDPLRSERRVELVVLVLLALLVLQLIWGAYRSVFPSVPAPVQPTAEALEIQSLRSTPPITPELRNEIRERPLFWISRRPHYTAAPAEAAAIADAKAEQRQAAKIAGLELAGVFGAGETAGIIVLAKEKNKQHRVTINQAVNGWTLESVSPTEAVLSSNGRQATLALQRGGSWAAQGSTAPAPAPEAAAQPAESPGAVASGKDSGSGKKKNPGNGKPRAKASAGEDSLSLGRGSR</sequence>
<evidence type="ECO:0000256" key="2">
    <source>
        <dbReference type="SAM" id="Phobius"/>
    </source>
</evidence>
<keyword evidence="4" id="KW-1185">Reference proteome</keyword>
<proteinExistence type="predicted"/>
<dbReference type="OrthoDB" id="5726584at2"/>
<gene>
    <name evidence="3" type="ORF">C0039_04225</name>
</gene>
<keyword evidence="2" id="KW-0472">Membrane</keyword>
<keyword evidence="2" id="KW-1133">Transmembrane helix</keyword>
<evidence type="ECO:0000256" key="1">
    <source>
        <dbReference type="SAM" id="MobiDB-lite"/>
    </source>
</evidence>
<feature type="compositionally biased region" description="Low complexity" evidence="1">
    <location>
        <begin position="194"/>
        <end position="212"/>
    </location>
</feature>
<evidence type="ECO:0008006" key="5">
    <source>
        <dbReference type="Google" id="ProtNLM"/>
    </source>
</evidence>
<feature type="region of interest" description="Disordered" evidence="1">
    <location>
        <begin position="177"/>
        <end position="244"/>
    </location>
</feature>